<dbReference type="InterPro" id="IPR006674">
    <property type="entry name" value="HD_domain"/>
</dbReference>
<dbReference type="Pfam" id="PF01966">
    <property type="entry name" value="HD"/>
    <property type="match status" value="1"/>
</dbReference>
<dbReference type="EMBL" id="AP011639">
    <property type="protein sequence ID" value="BAL52772.1"/>
    <property type="molecule type" value="Genomic_DNA"/>
</dbReference>
<feature type="compositionally biased region" description="Low complexity" evidence="1">
    <location>
        <begin position="836"/>
        <end position="847"/>
    </location>
</feature>
<keyword evidence="4" id="KW-0378">Hydrolase</keyword>
<gene>
    <name evidence="4" type="ORF">HGMM_F03C01C13</name>
</gene>
<evidence type="ECO:0000256" key="1">
    <source>
        <dbReference type="SAM" id="MobiDB-lite"/>
    </source>
</evidence>
<dbReference type="Pfam" id="PF07697">
    <property type="entry name" value="7TMR-HDED"/>
    <property type="match status" value="1"/>
</dbReference>
<protein>
    <submittedName>
        <fullName evidence="4">Metal dependent phosphohydrolase</fullName>
    </submittedName>
</protein>
<evidence type="ECO:0000256" key="2">
    <source>
        <dbReference type="SAM" id="Phobius"/>
    </source>
</evidence>
<dbReference type="SUPFAM" id="SSF109604">
    <property type="entry name" value="HD-domain/PDEase-like"/>
    <property type="match status" value="1"/>
</dbReference>
<sequence length="847" mass="93649">MRELREDIEALAARFWERLVRRTSPSVAFWLCAVPLAALTAVLVARFPLSAFPQYRVGEVLRTDVVAPTELIVVDPERTARLRQEEARKIPPIFRFYPDRAEDARSALREYFALGREQFAKQMEASFGKRALSAEELKRRRIRARLETHVVAPLRAQGAPFPLTEEIVSIWALGQSGESVLARLEAALQSVMSRYIRPDGEPRELAENLTGEVRIVPAQVEPMEEIERLQEHPRVRASEVIPLTEARQAVRRSLSESDARLYGTWLADLVRVNCLLAEDLTERLRRHATAHLVATTRYAPRQLIAARGQIVTPQIQAALEALRRQAADARPGRRALGLWIISLVFYYALWRFAARTRVYYLTPLKIFLLAAISISAQLFIVRAGLAISSGIAYRLGTFDSPEGYQFAIPYAAAALVVAVLLEPRLALVVGLLVSLLVGVLARDLSLLLYAAIGNIVAVYGVGRYQRRDTITRAGLIIGVANLGATGLILLSQGESMVFGPILWNAVCGVTGGVLTAALAAFALPINESLFGIVTDVKLLELSNVELPLLKRLAIEAPGTYHHSLIVATLAEEAAKAIGAHALLVRVGSYYHDVGKLADPGLYIENQRAGSNPHDRWPPEESARRIIQHVSEGIRLAEQYGLPRQIVDLIPQHHGTRRLHYFYAKALERAAVSGTPVDERCFRYPGPKPQTIEAAIVMMCDSSEAAVRSLRRPTPEKIRSLVRRIIEDMVTDGQFDECNLRMRDLTRIRETIVQTLGTIYHERVPYPGFREEELVAADANYEAVPSLDFLRVASSRPDADQPESVSSAAECEPAPAENAPEGMESATLSWGRDVAESSPPSSSAKGAS</sequence>
<dbReference type="PANTHER" id="PTHR36442">
    <property type="entry name" value="CYCLIC-DI-AMP PHOSPHODIESTERASE PGPH"/>
    <property type="match status" value="1"/>
</dbReference>
<accession>H5S9D6</accession>
<name>H5S9D6_9BACT</name>
<evidence type="ECO:0000259" key="3">
    <source>
        <dbReference type="SMART" id="SM00471"/>
    </source>
</evidence>
<feature type="region of interest" description="Disordered" evidence="1">
    <location>
        <begin position="793"/>
        <end position="847"/>
    </location>
</feature>
<dbReference type="Pfam" id="PF07698">
    <property type="entry name" value="7TM-7TMR_HD"/>
    <property type="match status" value="1"/>
</dbReference>
<feature type="transmembrane region" description="Helical" evidence="2">
    <location>
        <begin position="366"/>
        <end position="387"/>
    </location>
</feature>
<feature type="compositionally biased region" description="Low complexity" evidence="1">
    <location>
        <begin position="801"/>
        <end position="820"/>
    </location>
</feature>
<feature type="transmembrane region" description="Helical" evidence="2">
    <location>
        <begin position="407"/>
        <end position="439"/>
    </location>
</feature>
<feature type="domain" description="HD/PDEase" evidence="3">
    <location>
        <begin position="555"/>
        <end position="714"/>
    </location>
</feature>
<reference evidence="4" key="2">
    <citation type="journal article" date="2012" name="PLoS ONE">
        <title>A Deeply Branching Thermophilic Bacterium with an Ancient Acetyl-CoA Pathway Dominates a Subsurface Ecosystem.</title>
        <authorList>
            <person name="Takami H."/>
            <person name="Noguchi H."/>
            <person name="Takaki Y."/>
            <person name="Uchiyama I."/>
            <person name="Toyoda A."/>
            <person name="Nishi S."/>
            <person name="Chee G.-J."/>
            <person name="Arai W."/>
            <person name="Nunoura T."/>
            <person name="Itoh T."/>
            <person name="Hattori M."/>
            <person name="Takai K."/>
        </authorList>
    </citation>
    <scope>NUCLEOTIDE SEQUENCE</scope>
</reference>
<dbReference type="PANTHER" id="PTHR36442:SF1">
    <property type="entry name" value="CYCLIC-DI-AMP PHOSPHODIESTERASE PGPH"/>
    <property type="match status" value="1"/>
</dbReference>
<feature type="transmembrane region" description="Helical" evidence="2">
    <location>
        <begin position="446"/>
        <end position="464"/>
    </location>
</feature>
<evidence type="ECO:0000313" key="4">
    <source>
        <dbReference type="EMBL" id="BAL52772.1"/>
    </source>
</evidence>
<keyword evidence="2" id="KW-0472">Membrane</keyword>
<feature type="transmembrane region" description="Helical" evidence="2">
    <location>
        <begin position="336"/>
        <end position="354"/>
    </location>
</feature>
<keyword evidence="2" id="KW-1133">Transmembrane helix</keyword>
<feature type="transmembrane region" description="Helical" evidence="2">
    <location>
        <begin position="470"/>
        <end position="490"/>
    </location>
</feature>
<keyword evidence="2" id="KW-0812">Transmembrane</keyword>
<dbReference type="CDD" id="cd00077">
    <property type="entry name" value="HDc"/>
    <property type="match status" value="1"/>
</dbReference>
<dbReference type="InterPro" id="IPR011624">
    <property type="entry name" value="Metal-dep_PHydrolase_7TM_extra"/>
</dbReference>
<feature type="transmembrane region" description="Helical" evidence="2">
    <location>
        <begin position="27"/>
        <end position="49"/>
    </location>
</feature>
<dbReference type="NCBIfam" id="TIGR00277">
    <property type="entry name" value="HDIG"/>
    <property type="match status" value="1"/>
</dbReference>
<dbReference type="GO" id="GO:0016787">
    <property type="term" value="F:hydrolase activity"/>
    <property type="evidence" value="ECO:0007669"/>
    <property type="project" value="UniProtKB-KW"/>
</dbReference>
<dbReference type="InterPro" id="IPR011621">
    <property type="entry name" value="Metal-dep_PHydrolase_7TM_intra"/>
</dbReference>
<reference evidence="4" key="1">
    <citation type="journal article" date="2005" name="Environ. Microbiol.">
        <title>Genetic and functional properties of uncultivated thermophilic crenarchaeotes from a subsurface gold mine as revealed by analysis of genome fragments.</title>
        <authorList>
            <person name="Nunoura T."/>
            <person name="Hirayama H."/>
            <person name="Takami H."/>
            <person name="Oida H."/>
            <person name="Nishi S."/>
            <person name="Shimamura S."/>
            <person name="Suzuki Y."/>
            <person name="Inagaki F."/>
            <person name="Takai K."/>
            <person name="Nealson K.H."/>
            <person name="Horikoshi K."/>
        </authorList>
    </citation>
    <scope>NUCLEOTIDE SEQUENCE</scope>
</reference>
<dbReference type="AlphaFoldDB" id="H5S9D6"/>
<organism evidence="4">
    <name type="scientific">uncultured Acidobacteriota bacterium</name>
    <dbReference type="NCBI Taxonomy" id="171953"/>
    <lineage>
        <taxon>Bacteria</taxon>
        <taxon>Pseudomonadati</taxon>
        <taxon>Acidobacteriota</taxon>
        <taxon>environmental samples</taxon>
    </lineage>
</organism>
<dbReference type="SMART" id="SM00471">
    <property type="entry name" value="HDc"/>
    <property type="match status" value="1"/>
</dbReference>
<dbReference type="InterPro" id="IPR006675">
    <property type="entry name" value="HDIG_dom"/>
</dbReference>
<dbReference type="InterPro" id="IPR003607">
    <property type="entry name" value="HD/PDEase_dom"/>
</dbReference>
<proteinExistence type="predicted"/>
<dbReference type="Gene3D" id="1.10.3210.10">
    <property type="entry name" value="Hypothetical protein af1432"/>
    <property type="match status" value="1"/>
</dbReference>
<dbReference type="InterPro" id="IPR052722">
    <property type="entry name" value="PgpH_phosphodiesterase"/>
</dbReference>
<feature type="transmembrane region" description="Helical" evidence="2">
    <location>
        <begin position="502"/>
        <end position="523"/>
    </location>
</feature>